<proteinExistence type="inferred from homology"/>
<protein>
    <submittedName>
        <fullName evidence="2">Putative vacuolar protein sorting-associated protein Ist1</fullName>
    </submittedName>
</protein>
<dbReference type="EMBL" id="CM007903">
    <property type="protein sequence ID" value="OTF98256.1"/>
    <property type="molecule type" value="Genomic_DNA"/>
</dbReference>
<dbReference type="STRING" id="4232.A0A251SHD9"/>
<dbReference type="PANTHER" id="PTHR12161">
    <property type="entry name" value="IST1 FAMILY MEMBER"/>
    <property type="match status" value="1"/>
</dbReference>
<dbReference type="GO" id="GO:0015031">
    <property type="term" value="P:protein transport"/>
    <property type="evidence" value="ECO:0007669"/>
    <property type="project" value="InterPro"/>
</dbReference>
<dbReference type="InParanoid" id="A0A251SHD9"/>
<dbReference type="InterPro" id="IPR005061">
    <property type="entry name" value="Ist1"/>
</dbReference>
<comment type="similarity">
    <text evidence="1">Belongs to the IST1 family.</text>
</comment>
<organism evidence="2 3">
    <name type="scientific">Helianthus annuus</name>
    <name type="common">Common sunflower</name>
    <dbReference type="NCBI Taxonomy" id="4232"/>
    <lineage>
        <taxon>Eukaryota</taxon>
        <taxon>Viridiplantae</taxon>
        <taxon>Streptophyta</taxon>
        <taxon>Embryophyta</taxon>
        <taxon>Tracheophyta</taxon>
        <taxon>Spermatophyta</taxon>
        <taxon>Magnoliopsida</taxon>
        <taxon>eudicotyledons</taxon>
        <taxon>Gunneridae</taxon>
        <taxon>Pentapetalae</taxon>
        <taxon>asterids</taxon>
        <taxon>campanulids</taxon>
        <taxon>Asterales</taxon>
        <taxon>Asteraceae</taxon>
        <taxon>Asteroideae</taxon>
        <taxon>Heliantheae alliance</taxon>
        <taxon>Heliantheae</taxon>
        <taxon>Helianthus</taxon>
    </lineage>
</organism>
<dbReference type="Proteomes" id="UP000215914">
    <property type="component" value="Chromosome 14"/>
</dbReference>
<evidence type="ECO:0000313" key="2">
    <source>
        <dbReference type="EMBL" id="OTF98256.1"/>
    </source>
</evidence>
<accession>A0A251SHD9</accession>
<reference evidence="3" key="1">
    <citation type="journal article" date="2017" name="Nature">
        <title>The sunflower genome provides insights into oil metabolism, flowering and Asterid evolution.</title>
        <authorList>
            <person name="Badouin H."/>
            <person name="Gouzy J."/>
            <person name="Grassa C.J."/>
            <person name="Murat F."/>
            <person name="Staton S.E."/>
            <person name="Cottret L."/>
            <person name="Lelandais-Briere C."/>
            <person name="Owens G.L."/>
            <person name="Carrere S."/>
            <person name="Mayjonade B."/>
            <person name="Legrand L."/>
            <person name="Gill N."/>
            <person name="Kane N.C."/>
            <person name="Bowers J.E."/>
            <person name="Hubner S."/>
            <person name="Bellec A."/>
            <person name="Berard A."/>
            <person name="Berges H."/>
            <person name="Blanchet N."/>
            <person name="Boniface M.C."/>
            <person name="Brunel D."/>
            <person name="Catrice O."/>
            <person name="Chaidir N."/>
            <person name="Claudel C."/>
            <person name="Donnadieu C."/>
            <person name="Faraut T."/>
            <person name="Fievet G."/>
            <person name="Helmstetter N."/>
            <person name="King M."/>
            <person name="Knapp S.J."/>
            <person name="Lai Z."/>
            <person name="Le Paslier M.C."/>
            <person name="Lippi Y."/>
            <person name="Lorenzon L."/>
            <person name="Mandel J.R."/>
            <person name="Marage G."/>
            <person name="Marchand G."/>
            <person name="Marquand E."/>
            <person name="Bret-Mestries E."/>
            <person name="Morien E."/>
            <person name="Nambeesan S."/>
            <person name="Nguyen T."/>
            <person name="Pegot-Espagnet P."/>
            <person name="Pouilly N."/>
            <person name="Raftis F."/>
            <person name="Sallet E."/>
            <person name="Schiex T."/>
            <person name="Thomas J."/>
            <person name="Vandecasteele C."/>
            <person name="Vares D."/>
            <person name="Vear F."/>
            <person name="Vautrin S."/>
            <person name="Crespi M."/>
            <person name="Mangin B."/>
            <person name="Burke J.M."/>
            <person name="Salse J."/>
            <person name="Munos S."/>
            <person name="Vincourt P."/>
            <person name="Rieseberg L.H."/>
            <person name="Langlade N.B."/>
        </authorList>
    </citation>
    <scope>NUCLEOTIDE SEQUENCE [LARGE SCALE GENOMIC DNA]</scope>
    <source>
        <strain evidence="3">cv. SF193</strain>
    </source>
</reference>
<dbReference type="GO" id="GO:0008104">
    <property type="term" value="P:intracellular protein localization"/>
    <property type="evidence" value="ECO:0000318"/>
    <property type="project" value="GO_Central"/>
</dbReference>
<evidence type="ECO:0000256" key="1">
    <source>
        <dbReference type="ARBA" id="ARBA00005536"/>
    </source>
</evidence>
<gene>
    <name evidence="2" type="ORF">HannXRQ_Chr14g0443641</name>
</gene>
<dbReference type="AlphaFoldDB" id="A0A251SHD9"/>
<dbReference type="Gene3D" id="1.20.1260.60">
    <property type="entry name" value="Vacuolar protein sorting-associated protein Ist1"/>
    <property type="match status" value="1"/>
</dbReference>
<dbReference type="PANTHER" id="PTHR12161:SF55">
    <property type="entry name" value="REGULATOR OF VPS4 ACTIVITY IN THE MVB PATHWAY PROTEIN"/>
    <property type="match status" value="1"/>
</dbReference>
<evidence type="ECO:0000313" key="3">
    <source>
        <dbReference type="Proteomes" id="UP000215914"/>
    </source>
</evidence>
<dbReference type="Pfam" id="PF03398">
    <property type="entry name" value="Ist1"/>
    <property type="match status" value="1"/>
</dbReference>
<keyword evidence="3" id="KW-1185">Reference proteome</keyword>
<name>A0A251SHD9_HELAN</name>
<dbReference type="InterPro" id="IPR042277">
    <property type="entry name" value="IST1-like"/>
</dbReference>
<sequence length="301" mass="34407">MIGERHKGSSIEFVQEPSTIVKKWNGSNHSNGWNRSMVGQSVPKRIQKLLHVHMNHSLSIWNIRLNFWEIVQLEMRLMMCWWMSRFQYKGNLILRKVPGEPLMQRKDDTAAVLKSRLEAFHRQTEPLSVKHVMREQNILAANEFIELFCEFIVQRLTIIAKQRECPADLKERISSLIFAAPRCSEIPELVALTDVFEKNYGKDFVGAATDLRPSCGEIEWVSNKVVELGKNSPLVVSSFNAYVTGEMETASKVAVSQWLGSDYLVPWKCQTEQLRKPSQVKSGQPGSVHLLRATSTDSCFD</sequence>